<sequence length="280" mass="30445">MRLAIVPVTQLRNSNGERVIYALNRGSTAGYVSVMTLRTLKVLNSQQMTGGSPAHLALSLKDDFDSVANYAGSLSLFPLNFDGSVAAQSFIKTSPLVVRLSWTPKLQATFTVPCGCPGNELLVYELDATKKTLTNTATVKCPPGSGSRHLAMHPKRDYFVVVVALLYRKFRLAPGFTNTSTAADIHFSSNEKFVYVSNRDDNSIVAYKVNADGTLEALSWTSLRGVTPRSFIIYENLLIVANQGSNDMYVSEVDGETGALKYTGNSDAIDEGVSLYVAEY</sequence>
<gene>
    <name evidence="2" type="ORF">PDE001_LOCUS5087</name>
</gene>
<dbReference type="PANTHER" id="PTHR30344">
    <property type="entry name" value="6-PHOSPHOGLUCONOLACTONASE-RELATED"/>
    <property type="match status" value="1"/>
</dbReference>
<keyword evidence="3" id="KW-1185">Reference proteome</keyword>
<comment type="caution">
    <text evidence="2">The sequence shown here is derived from an EMBL/GenBank/DDBJ whole genome shotgun (WGS) entry which is preliminary data.</text>
</comment>
<protein>
    <recommendedName>
        <fullName evidence="4">6-phosphogluconolactonase</fullName>
    </recommendedName>
</protein>
<dbReference type="PANTHER" id="PTHR30344:SF1">
    <property type="entry name" value="6-PHOSPHOGLUCONOLACTONASE"/>
    <property type="match status" value="1"/>
</dbReference>
<evidence type="ECO:0008006" key="4">
    <source>
        <dbReference type="Google" id="ProtNLM"/>
    </source>
</evidence>
<dbReference type="InterPro" id="IPR011048">
    <property type="entry name" value="Haem_d1_sf"/>
</dbReference>
<dbReference type="Proteomes" id="UP001162029">
    <property type="component" value="Unassembled WGS sequence"/>
</dbReference>
<dbReference type="InterPro" id="IPR050282">
    <property type="entry name" value="Cycloisomerase_2"/>
</dbReference>
<dbReference type="AlphaFoldDB" id="A0AAV0U9H9"/>
<dbReference type="Gene3D" id="2.130.10.10">
    <property type="entry name" value="YVTN repeat-like/Quinoprotein amine dehydrogenase"/>
    <property type="match status" value="1"/>
</dbReference>
<accession>A0AAV0U9H9</accession>
<comment type="similarity">
    <text evidence="1">Belongs to the cycloisomerase 2 family.</text>
</comment>
<organism evidence="2 3">
    <name type="scientific">Peronospora destructor</name>
    <dbReference type="NCBI Taxonomy" id="86335"/>
    <lineage>
        <taxon>Eukaryota</taxon>
        <taxon>Sar</taxon>
        <taxon>Stramenopiles</taxon>
        <taxon>Oomycota</taxon>
        <taxon>Peronosporomycetes</taxon>
        <taxon>Peronosporales</taxon>
        <taxon>Peronosporaceae</taxon>
        <taxon>Peronospora</taxon>
    </lineage>
</organism>
<evidence type="ECO:0000256" key="1">
    <source>
        <dbReference type="ARBA" id="ARBA00005564"/>
    </source>
</evidence>
<proteinExistence type="inferred from homology"/>
<dbReference type="InterPro" id="IPR019405">
    <property type="entry name" value="Lactonase_7-beta_prop"/>
</dbReference>
<name>A0AAV0U9H9_9STRA</name>
<dbReference type="InterPro" id="IPR015943">
    <property type="entry name" value="WD40/YVTN_repeat-like_dom_sf"/>
</dbReference>
<dbReference type="GO" id="GO:0017057">
    <property type="term" value="F:6-phosphogluconolactonase activity"/>
    <property type="evidence" value="ECO:0007669"/>
    <property type="project" value="TreeGrafter"/>
</dbReference>
<dbReference type="EMBL" id="CANTFM010000957">
    <property type="protein sequence ID" value="CAI5732378.1"/>
    <property type="molecule type" value="Genomic_DNA"/>
</dbReference>
<evidence type="ECO:0000313" key="2">
    <source>
        <dbReference type="EMBL" id="CAI5732378.1"/>
    </source>
</evidence>
<evidence type="ECO:0000313" key="3">
    <source>
        <dbReference type="Proteomes" id="UP001162029"/>
    </source>
</evidence>
<reference evidence="2" key="1">
    <citation type="submission" date="2022-12" db="EMBL/GenBank/DDBJ databases">
        <authorList>
            <person name="Webb A."/>
        </authorList>
    </citation>
    <scope>NUCLEOTIDE SEQUENCE</scope>
    <source>
        <strain evidence="2">Pd1</strain>
    </source>
</reference>
<dbReference type="Pfam" id="PF10282">
    <property type="entry name" value="Lactonase"/>
    <property type="match status" value="2"/>
</dbReference>
<dbReference type="SUPFAM" id="SSF51004">
    <property type="entry name" value="C-terminal (heme d1) domain of cytochrome cd1-nitrite reductase"/>
    <property type="match status" value="1"/>
</dbReference>